<evidence type="ECO:0000313" key="4">
    <source>
        <dbReference type="Proteomes" id="UP000178162"/>
    </source>
</evidence>
<feature type="domain" description="Glycosyl transferase family 1" evidence="1">
    <location>
        <begin position="222"/>
        <end position="365"/>
    </location>
</feature>
<accession>A0A1G1WDF1</accession>
<dbReference type="InterPro" id="IPR028098">
    <property type="entry name" value="Glyco_trans_4-like_N"/>
</dbReference>
<reference evidence="3 4" key="1">
    <citation type="journal article" date="2016" name="Nat. Commun.">
        <title>Thousands of microbial genomes shed light on interconnected biogeochemical processes in an aquifer system.</title>
        <authorList>
            <person name="Anantharaman K."/>
            <person name="Brown C.T."/>
            <person name="Hug L.A."/>
            <person name="Sharon I."/>
            <person name="Castelle C.J."/>
            <person name="Probst A.J."/>
            <person name="Thomas B.C."/>
            <person name="Singh A."/>
            <person name="Wilkins M.J."/>
            <person name="Karaoz U."/>
            <person name="Brodie E.L."/>
            <person name="Williams K.H."/>
            <person name="Hubbard S.S."/>
            <person name="Banfield J.F."/>
        </authorList>
    </citation>
    <scope>NUCLEOTIDE SEQUENCE [LARGE SCALE GENOMIC DNA]</scope>
</reference>
<dbReference type="SUPFAM" id="SSF53756">
    <property type="entry name" value="UDP-Glycosyltransferase/glycogen phosphorylase"/>
    <property type="match status" value="1"/>
</dbReference>
<dbReference type="Gene3D" id="3.40.50.2000">
    <property type="entry name" value="Glycogen Phosphorylase B"/>
    <property type="match status" value="2"/>
</dbReference>
<comment type="caution">
    <text evidence="3">The sequence shown here is derived from an EMBL/GenBank/DDBJ whole genome shotgun (WGS) entry which is preliminary data.</text>
</comment>
<feature type="domain" description="Glycosyltransferase subfamily 4-like N-terminal" evidence="2">
    <location>
        <begin position="69"/>
        <end position="210"/>
    </location>
</feature>
<dbReference type="PANTHER" id="PTHR45947">
    <property type="entry name" value="SULFOQUINOVOSYL TRANSFERASE SQD2"/>
    <property type="match status" value="1"/>
</dbReference>
<dbReference type="EMBL" id="MHCR01000011">
    <property type="protein sequence ID" value="OGY25661.1"/>
    <property type="molecule type" value="Genomic_DNA"/>
</dbReference>
<evidence type="ECO:0008006" key="5">
    <source>
        <dbReference type="Google" id="ProtNLM"/>
    </source>
</evidence>
<dbReference type="InterPro" id="IPR001296">
    <property type="entry name" value="Glyco_trans_1"/>
</dbReference>
<evidence type="ECO:0000259" key="1">
    <source>
        <dbReference type="Pfam" id="PF00534"/>
    </source>
</evidence>
<dbReference type="InterPro" id="IPR050194">
    <property type="entry name" value="Glycosyltransferase_grp1"/>
</dbReference>
<dbReference type="STRING" id="1802595.A2134_01900"/>
<evidence type="ECO:0000259" key="2">
    <source>
        <dbReference type="Pfam" id="PF13439"/>
    </source>
</evidence>
<dbReference type="GO" id="GO:0016757">
    <property type="term" value="F:glycosyltransferase activity"/>
    <property type="evidence" value="ECO:0007669"/>
    <property type="project" value="InterPro"/>
</dbReference>
<dbReference type="Pfam" id="PF13439">
    <property type="entry name" value="Glyco_transf_4"/>
    <property type="match status" value="1"/>
</dbReference>
<feature type="non-terminal residue" evidence="3">
    <location>
        <position position="366"/>
    </location>
</feature>
<dbReference type="Proteomes" id="UP000178162">
    <property type="component" value="Unassembled WGS sequence"/>
</dbReference>
<dbReference type="PANTHER" id="PTHR45947:SF3">
    <property type="entry name" value="SULFOQUINOVOSYL TRANSFERASE SQD2"/>
    <property type="match status" value="1"/>
</dbReference>
<name>A0A1G1WDF1_9BACT</name>
<dbReference type="Pfam" id="PF00534">
    <property type="entry name" value="Glycos_transf_1"/>
    <property type="match status" value="1"/>
</dbReference>
<organism evidence="3 4">
    <name type="scientific">Candidatus Woykebacteria bacterium RBG_16_39_9b</name>
    <dbReference type="NCBI Taxonomy" id="1802595"/>
    <lineage>
        <taxon>Bacteria</taxon>
        <taxon>Candidatus Woykeibacteriota</taxon>
    </lineage>
</organism>
<evidence type="ECO:0000313" key="3">
    <source>
        <dbReference type="EMBL" id="OGY25661.1"/>
    </source>
</evidence>
<gene>
    <name evidence="3" type="ORF">A2134_01900</name>
</gene>
<protein>
    <recommendedName>
        <fullName evidence="5">Glycosyl transferase family 1 domain-containing protein</fullName>
    </recommendedName>
</protein>
<proteinExistence type="predicted"/>
<sequence>MGLNLKILYILEYFPARSETFILNELRALKKMGAEPVIIQLSPYKDQILLKRGEFKIYPLHSLNLLKIVKEIPNFLSSLISKPNLYLPLILTVLPLYPKIGFRKATRALVFLPKISLIAKKESVNHIHAHFEGNPTLIAMLTSRIAVLPYSFTVHGKSLFINPFLVKEKVQGAKFVVSISEFNKKYMVKKFNLKGFEEKIKIIHCGVDTNSIRPTEDIRVNRTRPLKILTTSRLAAKKGIDDSLKALKILEQSGVNYNYRIIGDGPYSEVLVKLTHKLGISSHVKFLGAKSSGVIFRELTKTDIFVLTPKSKKTEIEEGIPVVLMEAGLAKIPVISSLISGIPELVEHGKNGLLITQGDYKKLADY</sequence>
<dbReference type="AlphaFoldDB" id="A0A1G1WDF1"/>